<dbReference type="Proteomes" id="UP000298327">
    <property type="component" value="Unassembled WGS sequence"/>
</dbReference>
<dbReference type="GO" id="GO:0016787">
    <property type="term" value="F:hydrolase activity"/>
    <property type="evidence" value="ECO:0007669"/>
    <property type="project" value="UniProtKB-KW"/>
</dbReference>
<dbReference type="Pfam" id="PF00857">
    <property type="entry name" value="Isochorismatase"/>
    <property type="match status" value="1"/>
</dbReference>
<sequence length="175" mass="18746">MLTQTCPKHGRALLIVDAQVAMLADPPQGVPEAEAVKANIQCILAAARDATPPPPDRARWELVWPPLPGEPVIDKHKNNAFAGTRLAELIPNDAEIVVVGLQSDFCIRATCSAALGRGNEVLLIRGAHATYDRHEVWAGGGVTPASFIERDIESELEEAGVALLDMTDVPGVFDR</sequence>
<dbReference type="InterPro" id="IPR050272">
    <property type="entry name" value="Isochorismatase-like_hydrls"/>
</dbReference>
<dbReference type="AlphaFoldDB" id="A0A4Y9YY52"/>
<evidence type="ECO:0000256" key="1">
    <source>
        <dbReference type="ARBA" id="ARBA00006336"/>
    </source>
</evidence>
<name>A0A4Y9YY52_9AGAM</name>
<evidence type="ECO:0000256" key="2">
    <source>
        <dbReference type="ARBA" id="ARBA00022801"/>
    </source>
</evidence>
<comment type="similarity">
    <text evidence="1">Belongs to the isochorismatase family.</text>
</comment>
<reference evidence="4 5" key="1">
    <citation type="submission" date="2019-02" db="EMBL/GenBank/DDBJ databases">
        <title>Genome sequencing of the rare red list fungi Dentipellis fragilis.</title>
        <authorList>
            <person name="Buettner E."/>
            <person name="Kellner H."/>
        </authorList>
    </citation>
    <scope>NUCLEOTIDE SEQUENCE [LARGE SCALE GENOMIC DNA]</scope>
    <source>
        <strain evidence="4 5">DSM 105465</strain>
    </source>
</reference>
<dbReference type="Gene3D" id="3.40.50.850">
    <property type="entry name" value="Isochorismatase-like"/>
    <property type="match status" value="1"/>
</dbReference>
<dbReference type="STRING" id="205917.A0A4Y9YY52"/>
<protein>
    <recommendedName>
        <fullName evidence="3">Isochorismatase-like domain-containing protein</fullName>
    </recommendedName>
</protein>
<evidence type="ECO:0000259" key="3">
    <source>
        <dbReference type="Pfam" id="PF00857"/>
    </source>
</evidence>
<comment type="caution">
    <text evidence="4">The sequence shown here is derived from an EMBL/GenBank/DDBJ whole genome shotgun (WGS) entry which is preliminary data.</text>
</comment>
<feature type="domain" description="Isochorismatase-like" evidence="3">
    <location>
        <begin position="12"/>
        <end position="134"/>
    </location>
</feature>
<organism evidence="4 5">
    <name type="scientific">Dentipellis fragilis</name>
    <dbReference type="NCBI Taxonomy" id="205917"/>
    <lineage>
        <taxon>Eukaryota</taxon>
        <taxon>Fungi</taxon>
        <taxon>Dikarya</taxon>
        <taxon>Basidiomycota</taxon>
        <taxon>Agaricomycotina</taxon>
        <taxon>Agaricomycetes</taxon>
        <taxon>Russulales</taxon>
        <taxon>Hericiaceae</taxon>
        <taxon>Dentipellis</taxon>
    </lineage>
</organism>
<keyword evidence="5" id="KW-1185">Reference proteome</keyword>
<dbReference type="EMBL" id="SEOQ01000233">
    <property type="protein sequence ID" value="TFY66598.1"/>
    <property type="molecule type" value="Genomic_DNA"/>
</dbReference>
<gene>
    <name evidence="4" type="ORF">EVG20_g4489</name>
</gene>
<dbReference type="OrthoDB" id="167809at2759"/>
<evidence type="ECO:0000313" key="5">
    <source>
        <dbReference type="Proteomes" id="UP000298327"/>
    </source>
</evidence>
<keyword evidence="2" id="KW-0378">Hydrolase</keyword>
<dbReference type="InterPro" id="IPR000868">
    <property type="entry name" value="Isochorismatase-like_dom"/>
</dbReference>
<dbReference type="PANTHER" id="PTHR43540">
    <property type="entry name" value="PEROXYUREIDOACRYLATE/UREIDOACRYLATE AMIDOHYDROLASE-RELATED"/>
    <property type="match status" value="1"/>
</dbReference>
<accession>A0A4Y9YY52</accession>
<dbReference type="SUPFAM" id="SSF52499">
    <property type="entry name" value="Isochorismatase-like hydrolases"/>
    <property type="match status" value="1"/>
</dbReference>
<dbReference type="InterPro" id="IPR036380">
    <property type="entry name" value="Isochorismatase-like_sf"/>
</dbReference>
<proteinExistence type="inferred from homology"/>
<evidence type="ECO:0000313" key="4">
    <source>
        <dbReference type="EMBL" id="TFY66598.1"/>
    </source>
</evidence>